<dbReference type="Proteomes" id="UP000635983">
    <property type="component" value="Unassembled WGS sequence"/>
</dbReference>
<protein>
    <recommendedName>
        <fullName evidence="6">SdiA-regulated domain-containing protein</fullName>
    </recommendedName>
</protein>
<keyword evidence="2" id="KW-1003">Cell membrane</keyword>
<proteinExistence type="predicted"/>
<dbReference type="EMBL" id="BMPO01000005">
    <property type="protein sequence ID" value="GGJ97696.1"/>
    <property type="molecule type" value="Genomic_DNA"/>
</dbReference>
<organism evidence="4 5">
    <name type="scientific">Pseudomonas matsuisoli</name>
    <dbReference type="NCBI Taxonomy" id="1515666"/>
    <lineage>
        <taxon>Bacteria</taxon>
        <taxon>Pseudomonadati</taxon>
        <taxon>Pseudomonadota</taxon>
        <taxon>Gammaproteobacteria</taxon>
        <taxon>Pseudomonadales</taxon>
        <taxon>Pseudomonadaceae</taxon>
        <taxon>Pseudomonas</taxon>
    </lineage>
</organism>
<dbReference type="Pfam" id="PF06977">
    <property type="entry name" value="SdiA-regulated"/>
    <property type="match status" value="1"/>
</dbReference>
<evidence type="ECO:0000313" key="4">
    <source>
        <dbReference type="EMBL" id="GGJ97696.1"/>
    </source>
</evidence>
<comment type="subcellular location">
    <subcellularLocation>
        <location evidence="1">Cell membrane</location>
    </subcellularLocation>
</comment>
<dbReference type="GO" id="GO:0005886">
    <property type="term" value="C:plasma membrane"/>
    <property type="evidence" value="ECO:0007669"/>
    <property type="project" value="UniProtKB-SubCell"/>
</dbReference>
<reference evidence="4" key="2">
    <citation type="submission" date="2020-09" db="EMBL/GenBank/DDBJ databases">
        <authorList>
            <person name="Sun Q."/>
            <person name="Ohkuma M."/>
        </authorList>
    </citation>
    <scope>NUCLEOTIDE SEQUENCE</scope>
    <source>
        <strain evidence="4">JCM 30078</strain>
    </source>
</reference>
<gene>
    <name evidence="4" type="ORF">GCM10009304_24490</name>
</gene>
<evidence type="ECO:0008006" key="6">
    <source>
        <dbReference type="Google" id="ProtNLM"/>
    </source>
</evidence>
<evidence type="ECO:0000256" key="2">
    <source>
        <dbReference type="ARBA" id="ARBA00022475"/>
    </source>
</evidence>
<evidence type="ECO:0000256" key="3">
    <source>
        <dbReference type="ARBA" id="ARBA00023136"/>
    </source>
</evidence>
<keyword evidence="3" id="KW-0472">Membrane</keyword>
<dbReference type="InterPro" id="IPR009722">
    <property type="entry name" value="YjiK/CarP"/>
</dbReference>
<dbReference type="AlphaFoldDB" id="A0A917PX28"/>
<evidence type="ECO:0000256" key="1">
    <source>
        <dbReference type="ARBA" id="ARBA00004236"/>
    </source>
</evidence>
<dbReference type="RefSeq" id="WP_188983524.1">
    <property type="nucleotide sequence ID" value="NZ_BMPO01000005.1"/>
</dbReference>
<sequence>MLNVLKGHLGRLADVRLWAGALLLFVLLMAYQVRALHLDDRFYYWMQSELDRTTWESRGVQLLKFHVTVEAKPVAGVSDNLSGLTFDGDLDRLWGVINNPEQLVALDAQGNLLGKYALSGFQDVEGIAYLGDGLLLLAEERTHALLAVPVPAVDGQVIDRRDARGLTLSLDAGDNDGFEGLGYDSEGDRLFVVKEHSPMKLYEIRGLKRSLFGQFGLEVIDRQRWIDDSVMATDLSSVEYDARTGHLILLSDESKLLMELDAEGKLVGYRSLDSGSANLKDDIGQGEGLTFDDRGNLFVVSEPNLFYAFRREN</sequence>
<evidence type="ECO:0000313" key="5">
    <source>
        <dbReference type="Proteomes" id="UP000635983"/>
    </source>
</evidence>
<comment type="caution">
    <text evidence="4">The sequence shown here is derived from an EMBL/GenBank/DDBJ whole genome shotgun (WGS) entry which is preliminary data.</text>
</comment>
<accession>A0A917PX28</accession>
<reference evidence="4" key="1">
    <citation type="journal article" date="2014" name="Int. J. Syst. Evol. Microbiol.">
        <title>Complete genome sequence of Corynebacterium casei LMG S-19264T (=DSM 44701T), isolated from a smear-ripened cheese.</title>
        <authorList>
            <consortium name="US DOE Joint Genome Institute (JGI-PGF)"/>
            <person name="Walter F."/>
            <person name="Albersmeier A."/>
            <person name="Kalinowski J."/>
            <person name="Ruckert C."/>
        </authorList>
    </citation>
    <scope>NUCLEOTIDE SEQUENCE</scope>
    <source>
        <strain evidence="4">JCM 30078</strain>
    </source>
</reference>
<name>A0A917PX28_9PSED</name>
<keyword evidence="5" id="KW-1185">Reference proteome</keyword>
<dbReference type="SUPFAM" id="SSF50956">
    <property type="entry name" value="Thermostable phytase (3-phytase)"/>
    <property type="match status" value="1"/>
</dbReference>
<dbReference type="CDD" id="cd09971">
    <property type="entry name" value="SdiA-regulated"/>
    <property type="match status" value="1"/>
</dbReference>